<evidence type="ECO:0000313" key="1">
    <source>
        <dbReference type="EMBL" id="MBB4779139.1"/>
    </source>
</evidence>
<dbReference type="RefSeq" id="WP_158634961.1">
    <property type="nucleotide sequence ID" value="NZ_CP157809.1"/>
</dbReference>
<accession>A0ABR6LAB6</accession>
<evidence type="ECO:0000313" key="2">
    <source>
        <dbReference type="Proteomes" id="UP000530530"/>
    </source>
</evidence>
<comment type="caution">
    <text evidence="1">The sequence shown here is derived from an EMBL/GenBank/DDBJ whole genome shotgun (WGS) entry which is preliminary data.</text>
</comment>
<reference evidence="1 2" key="1">
    <citation type="submission" date="2020-08" db="EMBL/GenBank/DDBJ databases">
        <title>Sequencing the genomes of 1000 actinobacteria strains.</title>
        <authorList>
            <person name="Klenk H.-P."/>
        </authorList>
    </citation>
    <scope>NUCLEOTIDE SEQUENCE [LARGE SCALE GENOMIC DNA]</scope>
    <source>
        <strain evidence="1 2">DSM 41530</strain>
    </source>
</reference>
<keyword evidence="2" id="KW-1185">Reference proteome</keyword>
<sequence>MSTTPQRLLVDRAIGNVAISVGLMKKKHRAAVVRELDEEAVCDYLNETRR</sequence>
<protein>
    <submittedName>
        <fullName evidence="1">Uncharacterized protein</fullName>
    </submittedName>
</protein>
<organism evidence="1 2">
    <name type="scientific">Streptomyces rapamycinicus</name>
    <dbReference type="NCBI Taxonomy" id="1226757"/>
    <lineage>
        <taxon>Bacteria</taxon>
        <taxon>Bacillati</taxon>
        <taxon>Actinomycetota</taxon>
        <taxon>Actinomycetes</taxon>
        <taxon>Kitasatosporales</taxon>
        <taxon>Streptomycetaceae</taxon>
        <taxon>Streptomyces</taxon>
        <taxon>Streptomyces violaceusniger group</taxon>
    </lineage>
</organism>
<name>A0ABR6LAB6_9ACTN</name>
<dbReference type="EMBL" id="JACHNG010000001">
    <property type="protein sequence ID" value="MBB4779139.1"/>
    <property type="molecule type" value="Genomic_DNA"/>
</dbReference>
<proteinExistence type="predicted"/>
<dbReference type="Proteomes" id="UP000530530">
    <property type="component" value="Unassembled WGS sequence"/>
</dbReference>
<gene>
    <name evidence="1" type="ORF">BJY27_000100</name>
</gene>